<dbReference type="CDD" id="cd15752">
    <property type="entry name" value="FYVE_SlaC2-a"/>
    <property type="match status" value="1"/>
</dbReference>
<feature type="region of interest" description="Disordered" evidence="4">
    <location>
        <begin position="535"/>
        <end position="571"/>
    </location>
</feature>
<organism evidence="6 7">
    <name type="scientific">Salmo trutta</name>
    <name type="common">Brown trout</name>
    <dbReference type="NCBI Taxonomy" id="8032"/>
    <lineage>
        <taxon>Eukaryota</taxon>
        <taxon>Metazoa</taxon>
        <taxon>Chordata</taxon>
        <taxon>Craniata</taxon>
        <taxon>Vertebrata</taxon>
        <taxon>Euteleostomi</taxon>
        <taxon>Actinopterygii</taxon>
        <taxon>Neopterygii</taxon>
        <taxon>Teleostei</taxon>
        <taxon>Protacanthopterygii</taxon>
        <taxon>Salmoniformes</taxon>
        <taxon>Salmonidae</taxon>
        <taxon>Salmoninae</taxon>
        <taxon>Salmo</taxon>
    </lineage>
</organism>
<dbReference type="InterPro" id="IPR041282">
    <property type="entry name" value="FYVE_2"/>
</dbReference>
<evidence type="ECO:0000313" key="7">
    <source>
        <dbReference type="Proteomes" id="UP000472277"/>
    </source>
</evidence>
<evidence type="ECO:0000256" key="2">
    <source>
        <dbReference type="ARBA" id="ARBA00022771"/>
    </source>
</evidence>
<dbReference type="Pfam" id="PF04698">
    <property type="entry name" value="Rab_eff_C"/>
    <property type="match status" value="1"/>
</dbReference>
<dbReference type="GeneTree" id="ENSGT00950000183138"/>
<dbReference type="PANTHER" id="PTHR14555">
    <property type="entry name" value="MYELIN-ASSOCIATED OLIGODENDROCYTIC BASIC PROTEIN MOBP -RELATED"/>
    <property type="match status" value="1"/>
</dbReference>
<keyword evidence="7" id="KW-1185">Reference proteome</keyword>
<dbReference type="Ensembl" id="ENSSTUT00000049231.1">
    <property type="protein sequence ID" value="ENSSTUP00000047199.1"/>
    <property type="gene ID" value="ENSSTUG00000019831.1"/>
</dbReference>
<dbReference type="PANTHER" id="PTHR14555:SF1">
    <property type="entry name" value="MELANOPHILIN"/>
    <property type="match status" value="1"/>
</dbReference>
<dbReference type="SUPFAM" id="SSF57903">
    <property type="entry name" value="FYVE/PHD zinc finger"/>
    <property type="match status" value="1"/>
</dbReference>
<dbReference type="InterPro" id="IPR011011">
    <property type="entry name" value="Znf_FYVE_PHD"/>
</dbReference>
<accession>A0A673ZIZ3</accession>
<keyword evidence="1" id="KW-0479">Metal-binding</keyword>
<dbReference type="InterPro" id="IPR006788">
    <property type="entry name" value="Myrip/Melanophilin"/>
</dbReference>
<evidence type="ECO:0000256" key="1">
    <source>
        <dbReference type="ARBA" id="ARBA00022723"/>
    </source>
</evidence>
<evidence type="ECO:0000256" key="3">
    <source>
        <dbReference type="ARBA" id="ARBA00022833"/>
    </source>
</evidence>
<dbReference type="GO" id="GO:0003779">
    <property type="term" value="F:actin binding"/>
    <property type="evidence" value="ECO:0007669"/>
    <property type="project" value="TreeGrafter"/>
</dbReference>
<feature type="region of interest" description="Disordered" evidence="4">
    <location>
        <begin position="158"/>
        <end position="183"/>
    </location>
</feature>
<dbReference type="InterPro" id="IPR051745">
    <property type="entry name" value="Intracell_Transport_Effector"/>
</dbReference>
<keyword evidence="3" id="KW-0862">Zinc</keyword>
<dbReference type="GO" id="GO:0006886">
    <property type="term" value="P:intracellular protein transport"/>
    <property type="evidence" value="ECO:0007669"/>
    <property type="project" value="InterPro"/>
</dbReference>
<feature type="compositionally biased region" description="Low complexity" evidence="4">
    <location>
        <begin position="437"/>
        <end position="450"/>
    </location>
</feature>
<sequence length="571" mass="64963">MMPTTAVGKKLDLSTLTEEEAQHVFQVVQRDFDLRKKEEDRLGELKTQLEKEDTKRELLGTGTSLTESHCIRCLQPFKFLVNSKRQCLDCQLYACKACSRYNKKERGWVCDPCHMSRVLKIGTLEWYHENVRSRFKRFGSAKVMRSLYKRLSGDLSASQSDLREPREDDTHSMPESHNLYDENNMDTVADGRHYRMSPQSSLEGGTRESLTAEADMACMFQQILEEQGERDPEFNTEVLHSRRMSLLDKPARFGPPVYELSIRTDEVPYPENWMMRARSLSRMSQSSGGSANNGHLRSSGQLYGLEDSEEEEEYQRQYHRLLSRRRSHSHFSSQESLNHGAPPQITELNRRMSVIEKLLNRLEQKVTSPYDQGQSCTSPLPQWEEVDLEELQLRQKLDQLTGNISDKGLSSEEDEPKRPPSPKESPGRRRRLRGDVSPSGSLSRPSSRPGIMISPPIDELQEPSEVQAYFSTGHSRSLRVGSSLTRYRPTTTTELFELEGKVAMAAATVQSTVSEVTDIENKIAALSAAGMSVDMTRRKSTGPPQRRRSAYDLPTKTSNGTGSMRRKLSIL</sequence>
<feature type="region of interest" description="Disordered" evidence="4">
    <location>
        <begin position="281"/>
        <end position="300"/>
    </location>
</feature>
<dbReference type="AlphaFoldDB" id="A0A673ZIZ3"/>
<dbReference type="GO" id="GO:0031267">
    <property type="term" value="F:small GTPase binding"/>
    <property type="evidence" value="ECO:0007669"/>
    <property type="project" value="InterPro"/>
</dbReference>
<protein>
    <submittedName>
        <fullName evidence="6">Melanophilin</fullName>
    </submittedName>
</protein>
<dbReference type="PROSITE" id="PS50916">
    <property type="entry name" value="RABBD"/>
    <property type="match status" value="1"/>
</dbReference>
<dbReference type="Proteomes" id="UP000472277">
    <property type="component" value="Chromosome 20"/>
</dbReference>
<dbReference type="Pfam" id="PF02318">
    <property type="entry name" value="FYVE_2"/>
    <property type="match status" value="1"/>
</dbReference>
<dbReference type="GO" id="GO:0017022">
    <property type="term" value="F:myosin binding"/>
    <property type="evidence" value="ECO:0007669"/>
    <property type="project" value="TreeGrafter"/>
</dbReference>
<evidence type="ECO:0000313" key="6">
    <source>
        <dbReference type="Ensembl" id="ENSSTUP00000047199.1"/>
    </source>
</evidence>
<proteinExistence type="predicted"/>
<evidence type="ECO:0000256" key="4">
    <source>
        <dbReference type="SAM" id="MobiDB-lite"/>
    </source>
</evidence>
<feature type="region of interest" description="Disordered" evidence="4">
    <location>
        <begin position="325"/>
        <end position="347"/>
    </location>
</feature>
<dbReference type="GO" id="GO:0030864">
    <property type="term" value="C:cortical actin cytoskeleton"/>
    <property type="evidence" value="ECO:0007669"/>
    <property type="project" value="TreeGrafter"/>
</dbReference>
<dbReference type="FunFam" id="3.30.40.10:FF:000018">
    <property type="entry name" value="Synaptotagmin-like 5, isoform CRA_a"/>
    <property type="match status" value="1"/>
</dbReference>
<feature type="compositionally biased region" description="Basic and acidic residues" evidence="4">
    <location>
        <begin position="161"/>
        <end position="180"/>
    </location>
</feature>
<dbReference type="Gene3D" id="3.30.40.10">
    <property type="entry name" value="Zinc/RING finger domain, C3HC4 (zinc finger)"/>
    <property type="match status" value="1"/>
</dbReference>
<feature type="compositionally biased region" description="Low complexity" evidence="4">
    <location>
        <begin position="281"/>
        <end position="290"/>
    </location>
</feature>
<reference evidence="6" key="1">
    <citation type="submission" date="2025-08" db="UniProtKB">
        <authorList>
            <consortium name="Ensembl"/>
        </authorList>
    </citation>
    <scope>IDENTIFICATION</scope>
</reference>
<feature type="region of interest" description="Disordered" evidence="4">
    <location>
        <begin position="399"/>
        <end position="456"/>
    </location>
</feature>
<dbReference type="InterPro" id="IPR037442">
    <property type="entry name" value="Melanophilin_FYVE-rel_dom"/>
</dbReference>
<gene>
    <name evidence="6" type="primary">MLPH</name>
    <name evidence="6" type="synonym">LOC115156213</name>
</gene>
<dbReference type="InterPro" id="IPR013083">
    <property type="entry name" value="Znf_RING/FYVE/PHD"/>
</dbReference>
<dbReference type="InterPro" id="IPR010911">
    <property type="entry name" value="Rab_BD"/>
</dbReference>
<keyword evidence="2" id="KW-0863">Zinc-finger</keyword>
<dbReference type="GO" id="GO:0008270">
    <property type="term" value="F:zinc ion binding"/>
    <property type="evidence" value="ECO:0007669"/>
    <property type="project" value="UniProtKB-KW"/>
</dbReference>
<feature type="domain" description="RabBD" evidence="5">
    <location>
        <begin position="10"/>
        <end position="130"/>
    </location>
</feature>
<evidence type="ECO:0000259" key="5">
    <source>
        <dbReference type="PROSITE" id="PS50916"/>
    </source>
</evidence>
<name>A0A673ZIZ3_SALTR</name>
<reference evidence="6" key="2">
    <citation type="submission" date="2025-09" db="UniProtKB">
        <authorList>
            <consortium name="Ensembl"/>
        </authorList>
    </citation>
    <scope>IDENTIFICATION</scope>
</reference>